<dbReference type="InterPro" id="IPR002938">
    <property type="entry name" value="FAD-bd"/>
</dbReference>
<reference evidence="7 8" key="1">
    <citation type="submission" date="2009-08" db="EMBL/GenBank/DDBJ databases">
        <title>The Genome Sequence of Spizellomyces punctatus strain DAOM BR117.</title>
        <authorList>
            <consortium name="The Broad Institute Genome Sequencing Platform"/>
            <person name="Russ C."/>
            <person name="Cuomo C."/>
            <person name="Shea T."/>
            <person name="Young S.K."/>
            <person name="Zeng Q."/>
            <person name="Koehrsen M."/>
            <person name="Haas B."/>
            <person name="Borodovsky M."/>
            <person name="Guigo R."/>
            <person name="Alvarado L."/>
            <person name="Berlin A."/>
            <person name="Bochicchio J."/>
            <person name="Borenstein D."/>
            <person name="Chapman S."/>
            <person name="Chen Z."/>
            <person name="Engels R."/>
            <person name="Freedman E."/>
            <person name="Gellesch M."/>
            <person name="Goldberg J."/>
            <person name="Griggs A."/>
            <person name="Gujja S."/>
            <person name="Heiman D."/>
            <person name="Hepburn T."/>
            <person name="Howarth C."/>
            <person name="Jen D."/>
            <person name="Larson L."/>
            <person name="Lewis B."/>
            <person name="Mehta T."/>
            <person name="Park D."/>
            <person name="Pearson M."/>
            <person name="Roberts A."/>
            <person name="Saif S."/>
            <person name="Shenoy N."/>
            <person name="Sisk P."/>
            <person name="Stolte C."/>
            <person name="Sykes S."/>
            <person name="Thomson T."/>
            <person name="Walk T."/>
            <person name="White J."/>
            <person name="Yandava C."/>
            <person name="Burger G."/>
            <person name="Gray M.W."/>
            <person name="Holland P.W.H."/>
            <person name="King N."/>
            <person name="Lang F.B.F."/>
            <person name="Roger A.J."/>
            <person name="Ruiz-Trillo I."/>
            <person name="Lander E."/>
            <person name="Nusbaum C."/>
        </authorList>
    </citation>
    <scope>NUCLEOTIDE SEQUENCE [LARGE SCALE GENOMIC DNA]</scope>
    <source>
        <strain evidence="7 8">DAOM BR117</strain>
    </source>
</reference>
<dbReference type="PRINTS" id="PR00420">
    <property type="entry name" value="RNGMNOXGNASE"/>
</dbReference>
<dbReference type="PANTHER" id="PTHR47178:SF6">
    <property type="entry name" value="FAD-BINDING DOMAIN-CONTAINING PROTEIN"/>
    <property type="match status" value="1"/>
</dbReference>
<dbReference type="Pfam" id="PF01494">
    <property type="entry name" value="FAD_binding_3"/>
    <property type="match status" value="1"/>
</dbReference>
<evidence type="ECO:0000256" key="4">
    <source>
        <dbReference type="ARBA" id="ARBA00023033"/>
    </source>
</evidence>
<dbReference type="EMBL" id="KQ257457">
    <property type="protein sequence ID" value="KNC99889.1"/>
    <property type="molecule type" value="Genomic_DNA"/>
</dbReference>
<protein>
    <recommendedName>
        <fullName evidence="6">FAD-binding domain-containing protein</fullName>
    </recommendedName>
</protein>
<dbReference type="Pfam" id="PF13450">
    <property type="entry name" value="NAD_binding_8"/>
    <property type="match status" value="1"/>
</dbReference>
<keyword evidence="3" id="KW-0560">Oxidoreductase</keyword>
<dbReference type="SUPFAM" id="SSF51905">
    <property type="entry name" value="FAD/NAD(P)-binding domain"/>
    <property type="match status" value="1"/>
</dbReference>
<dbReference type="PANTHER" id="PTHR47178">
    <property type="entry name" value="MONOOXYGENASE, FAD-BINDING"/>
    <property type="match status" value="1"/>
</dbReference>
<dbReference type="Gene3D" id="3.50.50.60">
    <property type="entry name" value="FAD/NAD(P)-binding domain"/>
    <property type="match status" value="1"/>
</dbReference>
<evidence type="ECO:0000256" key="1">
    <source>
        <dbReference type="ARBA" id="ARBA00022630"/>
    </source>
</evidence>
<keyword evidence="1" id="KW-0285">Flavoprotein</keyword>
<evidence type="ECO:0000256" key="2">
    <source>
        <dbReference type="ARBA" id="ARBA00022827"/>
    </source>
</evidence>
<dbReference type="RefSeq" id="XP_016607929.1">
    <property type="nucleotide sequence ID" value="XM_016753485.1"/>
</dbReference>
<feature type="transmembrane region" description="Helical" evidence="5">
    <location>
        <begin position="12"/>
        <end position="30"/>
    </location>
</feature>
<proteinExistence type="predicted"/>
<dbReference type="GeneID" id="27688652"/>
<gene>
    <name evidence="7" type="ORF">SPPG_05262</name>
</gene>
<dbReference type="GO" id="GO:0004497">
    <property type="term" value="F:monooxygenase activity"/>
    <property type="evidence" value="ECO:0007669"/>
    <property type="project" value="UniProtKB-KW"/>
</dbReference>
<dbReference type="Proteomes" id="UP000053201">
    <property type="component" value="Unassembled WGS sequence"/>
</dbReference>
<dbReference type="InParanoid" id="A0A0L0HG48"/>
<name>A0A0L0HG48_SPIPD</name>
<organism evidence="7 8">
    <name type="scientific">Spizellomyces punctatus (strain DAOM BR117)</name>
    <dbReference type="NCBI Taxonomy" id="645134"/>
    <lineage>
        <taxon>Eukaryota</taxon>
        <taxon>Fungi</taxon>
        <taxon>Fungi incertae sedis</taxon>
        <taxon>Chytridiomycota</taxon>
        <taxon>Chytridiomycota incertae sedis</taxon>
        <taxon>Chytridiomycetes</taxon>
        <taxon>Spizellomycetales</taxon>
        <taxon>Spizellomycetaceae</taxon>
        <taxon>Spizellomyces</taxon>
    </lineage>
</organism>
<accession>A0A0L0HG48</accession>
<evidence type="ECO:0000313" key="7">
    <source>
        <dbReference type="EMBL" id="KNC99889.1"/>
    </source>
</evidence>
<dbReference type="OrthoDB" id="655030at2759"/>
<keyword evidence="2" id="KW-0274">FAD</keyword>
<dbReference type="STRING" id="645134.A0A0L0HG48"/>
<dbReference type="OMA" id="MQDGFEL"/>
<dbReference type="VEuPathDB" id="FungiDB:SPPG_05262"/>
<sequence>MSQEASETPNQLRVAIIGGGLGGLLLYQGLSKNSRFSVTIYERDASLSARNQGYVLGINPDGYQALASAISQSDLDTLFKGSDTMTFLMVDHQLNVLMKIVGSPGYGRSVSVERWALRQMLAKGAPIEWGKKYDHYEELPDGGIRAYFEDGTSITADILVGADGSRSKVRAQRCPNLVVEDVHITSIAATVGTDVLDKAPTIRTLLDQGCIRVLGKEGKTLLILPYVAEPRPDAPSDVVTGKRVVWALSFPTPTSELSETLSDPAKTIEYAVQCCQSGFPSNPDIAQLISLTAPSDVIFTPRGLFSTVPPKGNPLETGPLSVILLGDAAHAMTTHRGMGANTAFQDASDLAAALQADGDIKEAIKQYNEKMMQRGIKAVKASKQSTDMIHAQGTFSGVRNWMLWGIGGIMKVSQKLTGK</sequence>
<evidence type="ECO:0000313" key="8">
    <source>
        <dbReference type="Proteomes" id="UP000053201"/>
    </source>
</evidence>
<keyword evidence="5" id="KW-1133">Transmembrane helix</keyword>
<evidence type="ECO:0000256" key="5">
    <source>
        <dbReference type="SAM" id="Phobius"/>
    </source>
</evidence>
<feature type="domain" description="FAD-binding" evidence="6">
    <location>
        <begin position="322"/>
        <end position="379"/>
    </location>
</feature>
<keyword evidence="8" id="KW-1185">Reference proteome</keyword>
<keyword evidence="5" id="KW-0812">Transmembrane</keyword>
<evidence type="ECO:0000256" key="3">
    <source>
        <dbReference type="ARBA" id="ARBA00023002"/>
    </source>
</evidence>
<dbReference type="eggNOG" id="ENOG502S690">
    <property type="taxonomic scope" value="Eukaryota"/>
</dbReference>
<keyword evidence="5" id="KW-0472">Membrane</keyword>
<dbReference type="GO" id="GO:0071949">
    <property type="term" value="F:FAD binding"/>
    <property type="evidence" value="ECO:0007669"/>
    <property type="project" value="InterPro"/>
</dbReference>
<evidence type="ECO:0000259" key="6">
    <source>
        <dbReference type="Pfam" id="PF01494"/>
    </source>
</evidence>
<keyword evidence="4" id="KW-0503">Monooxygenase</keyword>
<dbReference type="InterPro" id="IPR036188">
    <property type="entry name" value="FAD/NAD-bd_sf"/>
</dbReference>
<dbReference type="AlphaFoldDB" id="A0A0L0HG48"/>